<comment type="caution">
    <text evidence="4">The sequence shown here is derived from an EMBL/GenBank/DDBJ whole genome shotgun (WGS) entry which is preliminary data.</text>
</comment>
<keyword evidence="2" id="KW-0812">Transmembrane</keyword>
<organism evidence="4">
    <name type="scientific">marine sediment metagenome</name>
    <dbReference type="NCBI Taxonomy" id="412755"/>
    <lineage>
        <taxon>unclassified sequences</taxon>
        <taxon>metagenomes</taxon>
        <taxon>ecological metagenomes</taxon>
    </lineage>
</organism>
<gene>
    <name evidence="4" type="ORF">LCGC14_2002450</name>
</gene>
<dbReference type="AlphaFoldDB" id="A0A0F9F2Q7"/>
<keyword evidence="2" id="KW-0472">Membrane</keyword>
<dbReference type="PANTHER" id="PTHR46018:SF2">
    <property type="entry name" value="ZINC PHOSPHODIESTERASE ELAC PROTEIN 1"/>
    <property type="match status" value="1"/>
</dbReference>
<evidence type="ECO:0000313" key="4">
    <source>
        <dbReference type="EMBL" id="KKL80669.1"/>
    </source>
</evidence>
<sequence length="353" mass="37873">MIKGESIQTSVQQNDWKETKAQWGGERLPIVLFRPLAVVALILFLSASVVFGTEDTTCKKTGIELQILGSGGPVGWDERASSGYLVWANGRPLVMIDAGGGTFLRLHQAGARVKDLKLLSITHFHPDHASELPALLWSGTLSGMKNLVVSGPSGSKAIPGLKDFLGSLFNAKTGAFPWSKLSGRKPKLRAVETDFKSKSPVEIYKDGNLRVTAVGVPHAKLPTLGYRVDIGGVSVGFGADQAGTGTGYKGFSRAFVRLVQGVDVLVMHFAVSEEVKRGPIRFHAKPSVVGKIAQAAGVRTLVLSHLFKVDGNPNFSLSNLESNLAHLKNHYSGTVVLAEDLKCIEVKKIAKKQ</sequence>
<feature type="domain" description="Metallo-beta-lactamase" evidence="3">
    <location>
        <begin position="80"/>
        <end position="268"/>
    </location>
</feature>
<dbReference type="Gene3D" id="3.60.15.10">
    <property type="entry name" value="Ribonuclease Z/Hydroxyacylglutathione hydrolase-like"/>
    <property type="match status" value="1"/>
</dbReference>
<dbReference type="PANTHER" id="PTHR46018">
    <property type="entry name" value="ZINC PHOSPHODIESTERASE ELAC PROTEIN 1"/>
    <property type="match status" value="1"/>
</dbReference>
<keyword evidence="1" id="KW-0378">Hydrolase</keyword>
<dbReference type="Pfam" id="PF12706">
    <property type="entry name" value="Lactamase_B_2"/>
    <property type="match status" value="1"/>
</dbReference>
<accession>A0A0F9F2Q7</accession>
<evidence type="ECO:0000256" key="2">
    <source>
        <dbReference type="SAM" id="Phobius"/>
    </source>
</evidence>
<dbReference type="GO" id="GO:0042781">
    <property type="term" value="F:3'-tRNA processing endoribonuclease activity"/>
    <property type="evidence" value="ECO:0007669"/>
    <property type="project" value="TreeGrafter"/>
</dbReference>
<evidence type="ECO:0000256" key="1">
    <source>
        <dbReference type="ARBA" id="ARBA00022801"/>
    </source>
</evidence>
<evidence type="ECO:0000259" key="3">
    <source>
        <dbReference type="SMART" id="SM00849"/>
    </source>
</evidence>
<protein>
    <recommendedName>
        <fullName evidence="3">Metallo-beta-lactamase domain-containing protein</fullName>
    </recommendedName>
</protein>
<dbReference type="SUPFAM" id="SSF56281">
    <property type="entry name" value="Metallo-hydrolase/oxidoreductase"/>
    <property type="match status" value="1"/>
</dbReference>
<feature type="transmembrane region" description="Helical" evidence="2">
    <location>
        <begin position="31"/>
        <end position="51"/>
    </location>
</feature>
<reference evidence="4" key="1">
    <citation type="journal article" date="2015" name="Nature">
        <title>Complex archaea that bridge the gap between prokaryotes and eukaryotes.</title>
        <authorList>
            <person name="Spang A."/>
            <person name="Saw J.H."/>
            <person name="Jorgensen S.L."/>
            <person name="Zaremba-Niedzwiedzka K."/>
            <person name="Martijn J."/>
            <person name="Lind A.E."/>
            <person name="van Eijk R."/>
            <person name="Schleper C."/>
            <person name="Guy L."/>
            <person name="Ettema T.J."/>
        </authorList>
    </citation>
    <scope>NUCLEOTIDE SEQUENCE</scope>
</reference>
<dbReference type="InterPro" id="IPR036866">
    <property type="entry name" value="RibonucZ/Hydroxyglut_hydro"/>
</dbReference>
<dbReference type="InterPro" id="IPR044094">
    <property type="entry name" value="AtsA-like_MBL-fold"/>
</dbReference>
<dbReference type="SMART" id="SM00849">
    <property type="entry name" value="Lactamase_B"/>
    <property type="match status" value="1"/>
</dbReference>
<dbReference type="CDD" id="cd07719">
    <property type="entry name" value="arylsulfatase_AtsA-like_MBL-fold"/>
    <property type="match status" value="1"/>
</dbReference>
<dbReference type="InterPro" id="IPR001279">
    <property type="entry name" value="Metallo-B-lactamas"/>
</dbReference>
<proteinExistence type="predicted"/>
<dbReference type="EMBL" id="LAZR01022784">
    <property type="protein sequence ID" value="KKL80669.1"/>
    <property type="molecule type" value="Genomic_DNA"/>
</dbReference>
<name>A0A0F9F2Q7_9ZZZZ</name>
<keyword evidence="2" id="KW-1133">Transmembrane helix</keyword>